<name>A0ABR4KH39_9EURO</name>
<keyword evidence="1 4" id="KW-0378">Hydrolase</keyword>
<dbReference type="SUPFAM" id="SSF53474">
    <property type="entry name" value="alpha/beta-Hydrolases"/>
    <property type="match status" value="1"/>
</dbReference>
<evidence type="ECO:0000313" key="4">
    <source>
        <dbReference type="EMBL" id="KAL2851600.1"/>
    </source>
</evidence>
<dbReference type="PRINTS" id="PR00412">
    <property type="entry name" value="EPOXHYDRLASE"/>
</dbReference>
<reference evidence="4 5" key="1">
    <citation type="submission" date="2024-07" db="EMBL/GenBank/DDBJ databases">
        <title>Section-level genome sequencing and comparative genomics of Aspergillus sections Usti and Cavernicolus.</title>
        <authorList>
            <consortium name="Lawrence Berkeley National Laboratory"/>
            <person name="Nybo J.L."/>
            <person name="Vesth T.C."/>
            <person name="Theobald S."/>
            <person name="Frisvad J.C."/>
            <person name="Larsen T.O."/>
            <person name="Kjaerboelling I."/>
            <person name="Rothschild-Mancinelli K."/>
            <person name="Lyhne E.K."/>
            <person name="Kogle M.E."/>
            <person name="Barry K."/>
            <person name="Clum A."/>
            <person name="Na H."/>
            <person name="Ledsgaard L."/>
            <person name="Lin J."/>
            <person name="Lipzen A."/>
            <person name="Kuo A."/>
            <person name="Riley R."/>
            <person name="Mondo S."/>
            <person name="Labutti K."/>
            <person name="Haridas S."/>
            <person name="Pangalinan J."/>
            <person name="Salamov A.A."/>
            <person name="Simmons B.A."/>
            <person name="Magnuson J.K."/>
            <person name="Chen J."/>
            <person name="Drula E."/>
            <person name="Henrissat B."/>
            <person name="Wiebenga A."/>
            <person name="Lubbers R.J."/>
            <person name="Gomes A.C."/>
            <person name="Makela M.R."/>
            <person name="Stajich J."/>
            <person name="Grigoriev I.V."/>
            <person name="Mortensen U.H."/>
            <person name="De Vries R.P."/>
            <person name="Baker S.E."/>
            <person name="Andersen M.R."/>
        </authorList>
    </citation>
    <scope>NUCLEOTIDE SEQUENCE [LARGE SCALE GENOMIC DNA]</scope>
    <source>
        <strain evidence="4 5">CBS 123904</strain>
    </source>
</reference>
<organism evidence="4 5">
    <name type="scientific">Aspergillus pseudoustus</name>
    <dbReference type="NCBI Taxonomy" id="1810923"/>
    <lineage>
        <taxon>Eukaryota</taxon>
        <taxon>Fungi</taxon>
        <taxon>Dikarya</taxon>
        <taxon>Ascomycota</taxon>
        <taxon>Pezizomycotina</taxon>
        <taxon>Eurotiomycetes</taxon>
        <taxon>Eurotiomycetidae</taxon>
        <taxon>Eurotiales</taxon>
        <taxon>Aspergillaceae</taxon>
        <taxon>Aspergillus</taxon>
        <taxon>Aspergillus subgen. Nidulantes</taxon>
    </lineage>
</organism>
<dbReference type="EMBL" id="JBFXLU010000029">
    <property type="protein sequence ID" value="KAL2851600.1"/>
    <property type="molecule type" value="Genomic_DNA"/>
</dbReference>
<evidence type="ECO:0000256" key="1">
    <source>
        <dbReference type="ARBA" id="ARBA00022801"/>
    </source>
</evidence>
<dbReference type="InterPro" id="IPR000073">
    <property type="entry name" value="AB_hydrolase_1"/>
</dbReference>
<dbReference type="PRINTS" id="PR00111">
    <property type="entry name" value="ABHYDROLASE"/>
</dbReference>
<dbReference type="GO" id="GO:0016787">
    <property type="term" value="F:hydrolase activity"/>
    <property type="evidence" value="ECO:0007669"/>
    <property type="project" value="UniProtKB-KW"/>
</dbReference>
<evidence type="ECO:0000259" key="3">
    <source>
        <dbReference type="Pfam" id="PF00561"/>
    </source>
</evidence>
<comment type="caution">
    <text evidence="4">The sequence shown here is derived from an EMBL/GenBank/DDBJ whole genome shotgun (WGS) entry which is preliminary data.</text>
</comment>
<proteinExistence type="inferred from homology"/>
<protein>
    <submittedName>
        <fullName evidence="4">Alpha/Beta hydrolase protein</fullName>
    </submittedName>
</protein>
<gene>
    <name evidence="4" type="ORF">BJY01DRAFT_110007</name>
</gene>
<dbReference type="PANTHER" id="PTHR43329">
    <property type="entry name" value="EPOXIDE HYDROLASE"/>
    <property type="match status" value="1"/>
</dbReference>
<feature type="domain" description="AB hydrolase-1" evidence="3">
    <location>
        <begin position="41"/>
        <end position="312"/>
    </location>
</feature>
<keyword evidence="5" id="KW-1185">Reference proteome</keyword>
<sequence>MNVDKIKVSGDPRIEQRSAFVRGKTYGYLYSAPESTKYKGTVVLLHGFPDLSMGWRYQIPLFVKKGYRVIAPDCLGYGRTDAPVDLAAYSHRNCADDVKELAAQLGASKIILGGHDWGAYLAYRVALWHPDLVEYLFTVCVPFNAPRKQYMSIEEMVEKVTPHFAYQLHFISGDLEKVLHSRNEHKQFLITLYGGRTEKKEFAFDVNKGVDLDALRRVRPSWLLNDEELEYYSWEFARHGLRGPLNWYRTRKINHDDELSLPSGSINVPVLFIQAVKDAALPPSLGRGMAKHLPRLQIKQVDASHWALWERPKEVNEILDQWVDEVVNGGRSVKL</sequence>
<evidence type="ECO:0000313" key="5">
    <source>
        <dbReference type="Proteomes" id="UP001610446"/>
    </source>
</evidence>
<dbReference type="Proteomes" id="UP001610446">
    <property type="component" value="Unassembled WGS sequence"/>
</dbReference>
<comment type="similarity">
    <text evidence="2">Belongs to the AB hydrolase superfamily. Epoxide hydrolase family.</text>
</comment>
<dbReference type="Gene3D" id="3.40.50.1820">
    <property type="entry name" value="alpha/beta hydrolase"/>
    <property type="match status" value="1"/>
</dbReference>
<dbReference type="InterPro" id="IPR029058">
    <property type="entry name" value="AB_hydrolase_fold"/>
</dbReference>
<accession>A0ABR4KH39</accession>
<dbReference type="Pfam" id="PF00561">
    <property type="entry name" value="Abhydrolase_1"/>
    <property type="match status" value="1"/>
</dbReference>
<evidence type="ECO:0000256" key="2">
    <source>
        <dbReference type="ARBA" id="ARBA00038334"/>
    </source>
</evidence>
<dbReference type="InterPro" id="IPR000639">
    <property type="entry name" value="Epox_hydrolase-like"/>
</dbReference>